<organism evidence="1 2">
    <name type="scientific">Trichoderma asperellum (strain ATCC 204424 / CBS 433.97 / NBRC 101777)</name>
    <dbReference type="NCBI Taxonomy" id="1042311"/>
    <lineage>
        <taxon>Eukaryota</taxon>
        <taxon>Fungi</taxon>
        <taxon>Dikarya</taxon>
        <taxon>Ascomycota</taxon>
        <taxon>Pezizomycotina</taxon>
        <taxon>Sordariomycetes</taxon>
        <taxon>Hypocreomycetidae</taxon>
        <taxon>Hypocreales</taxon>
        <taxon>Hypocreaceae</taxon>
        <taxon>Trichoderma</taxon>
    </lineage>
</organism>
<protein>
    <submittedName>
        <fullName evidence="1">Uncharacterized protein</fullName>
    </submittedName>
</protein>
<dbReference type="AlphaFoldDB" id="A0A2T3Z2X0"/>
<proteinExistence type="predicted"/>
<sequence length="158" mass="18188">MANGANDELGSFFAVYPQFEYDPQEKSWTAYNRLVDFFGWKTNSKKERKARDKFKKALVGRFGQLYGTDENKLEVLQDLCRKVGISPVPSTITTCKKAISKVHVNIVDFIDSERTGEPVPTFRSLKEFQAYTTKSSKVFPKKEAKKSGLLRYLLRRVF</sequence>
<gene>
    <name evidence="1" type="ORF">M441DRAFT_143790</name>
</gene>
<dbReference type="OrthoDB" id="6105938at2759"/>
<dbReference type="PANTHER" id="PTHR38846">
    <property type="entry name" value="C3H1-TYPE DOMAIN-CONTAINING PROTEIN"/>
    <property type="match status" value="1"/>
</dbReference>
<dbReference type="Proteomes" id="UP000240493">
    <property type="component" value="Unassembled WGS sequence"/>
</dbReference>
<reference evidence="1 2" key="1">
    <citation type="submission" date="2016-07" db="EMBL/GenBank/DDBJ databases">
        <title>Multiple horizontal gene transfer events from other fungi enriched the ability of initially mycotrophic Trichoderma (Ascomycota) to feed on dead plant biomass.</title>
        <authorList>
            <consortium name="DOE Joint Genome Institute"/>
            <person name="Aerts A."/>
            <person name="Atanasova L."/>
            <person name="Chenthamara K."/>
            <person name="Zhang J."/>
            <person name="Grujic M."/>
            <person name="Henrissat B."/>
            <person name="Kuo A."/>
            <person name="Salamov A."/>
            <person name="Lipzen A."/>
            <person name="Labutti K."/>
            <person name="Barry K."/>
            <person name="Miao Y."/>
            <person name="Rahimi M.J."/>
            <person name="Shen Q."/>
            <person name="Grigoriev I.V."/>
            <person name="Kubicek C.P."/>
            <person name="Druzhinina I.S."/>
        </authorList>
    </citation>
    <scope>NUCLEOTIDE SEQUENCE [LARGE SCALE GENOMIC DNA]</scope>
    <source>
        <strain evidence="1 2">CBS 433.97</strain>
    </source>
</reference>
<evidence type="ECO:0000313" key="2">
    <source>
        <dbReference type="Proteomes" id="UP000240493"/>
    </source>
</evidence>
<evidence type="ECO:0000313" key="1">
    <source>
        <dbReference type="EMBL" id="PTB39143.1"/>
    </source>
</evidence>
<name>A0A2T3Z2X0_TRIA4</name>
<dbReference type="EMBL" id="KZ679264">
    <property type="protein sequence ID" value="PTB39143.1"/>
    <property type="molecule type" value="Genomic_DNA"/>
</dbReference>
<keyword evidence="2" id="KW-1185">Reference proteome</keyword>
<dbReference type="PANTHER" id="PTHR38846:SF1">
    <property type="entry name" value="C3H1-TYPE DOMAIN-CONTAINING PROTEIN"/>
    <property type="match status" value="1"/>
</dbReference>
<accession>A0A2T3Z2X0</accession>